<gene>
    <name evidence="15" type="ORF">NQ314_001843</name>
</gene>
<dbReference type="Proteomes" id="UP001162156">
    <property type="component" value="Unassembled WGS sequence"/>
</dbReference>
<evidence type="ECO:0000256" key="6">
    <source>
        <dbReference type="ARBA" id="ARBA00022958"/>
    </source>
</evidence>
<keyword evidence="3 11" id="KW-0633">Potassium transport</keyword>
<evidence type="ECO:0000259" key="14">
    <source>
        <dbReference type="Pfam" id="PF17655"/>
    </source>
</evidence>
<dbReference type="PANTHER" id="PTHR11767">
    <property type="entry name" value="INWARD RECTIFIER POTASSIUM CHANNEL"/>
    <property type="match status" value="1"/>
</dbReference>
<proteinExistence type="inferred from homology"/>
<comment type="caution">
    <text evidence="15">The sequence shown here is derived from an EMBL/GenBank/DDBJ whole genome shotgun (WGS) entry which is preliminary data.</text>
</comment>
<evidence type="ECO:0000256" key="2">
    <source>
        <dbReference type="ARBA" id="ARBA00022448"/>
    </source>
</evidence>
<accession>A0AAV8ZST7</accession>
<keyword evidence="16" id="KW-1185">Reference proteome</keyword>
<dbReference type="AlphaFoldDB" id="A0AAV8ZST7"/>
<dbReference type="GO" id="GO:0034702">
    <property type="term" value="C:monoatomic ion channel complex"/>
    <property type="evidence" value="ECO:0007669"/>
    <property type="project" value="UniProtKB-KW"/>
</dbReference>
<dbReference type="EMBL" id="JANEYF010000560">
    <property type="protein sequence ID" value="KAJ8969260.1"/>
    <property type="molecule type" value="Genomic_DNA"/>
</dbReference>
<evidence type="ECO:0000256" key="9">
    <source>
        <dbReference type="ARBA" id="ARBA00023136"/>
    </source>
</evidence>
<dbReference type="InterPro" id="IPR013518">
    <property type="entry name" value="K_chnl_inward-rec_Kir_cyto"/>
</dbReference>
<evidence type="ECO:0000313" key="16">
    <source>
        <dbReference type="Proteomes" id="UP001162156"/>
    </source>
</evidence>
<evidence type="ECO:0000256" key="7">
    <source>
        <dbReference type="ARBA" id="ARBA00022989"/>
    </source>
</evidence>
<dbReference type="InterPro" id="IPR014756">
    <property type="entry name" value="Ig_E-set"/>
</dbReference>
<keyword evidence="8 11" id="KW-0406">Ion transport</keyword>
<dbReference type="InterPro" id="IPR040445">
    <property type="entry name" value="Kir_TM"/>
</dbReference>
<name>A0AAV8ZST7_9CUCU</name>
<sequence>MSGWTPCVLNIHGFPSCFLYSLETQHTTGYGLRAITEECPEAIFIMCAQCIIGMIIDSFTVGVVFAKMTRPRLTTYTIQFSRNAVVCLRDGELCMTFRVGDLRKSRLVGKNK</sequence>
<evidence type="ECO:0000256" key="4">
    <source>
        <dbReference type="ARBA" id="ARBA00022692"/>
    </source>
</evidence>
<dbReference type="InterPro" id="IPR016449">
    <property type="entry name" value="K_chnl_inward-rec_Kir"/>
</dbReference>
<dbReference type="GO" id="GO:0005242">
    <property type="term" value="F:inward rectifier potassium channel activity"/>
    <property type="evidence" value="ECO:0007669"/>
    <property type="project" value="InterPro"/>
</dbReference>
<dbReference type="PANTHER" id="PTHR11767:SF113">
    <property type="entry name" value="INWARDLY RECTIFYING POTASSIUM CHANNEL 2, ISOFORM D"/>
    <property type="match status" value="1"/>
</dbReference>
<dbReference type="Gene3D" id="1.10.287.70">
    <property type="match status" value="1"/>
</dbReference>
<keyword evidence="7 12" id="KW-1133">Transmembrane helix</keyword>
<evidence type="ECO:0000256" key="11">
    <source>
        <dbReference type="RuleBase" id="RU003822"/>
    </source>
</evidence>
<evidence type="ECO:0000256" key="1">
    <source>
        <dbReference type="ARBA" id="ARBA00004141"/>
    </source>
</evidence>
<dbReference type="GO" id="GO:1990573">
    <property type="term" value="P:potassium ion import across plasma membrane"/>
    <property type="evidence" value="ECO:0007669"/>
    <property type="project" value="TreeGrafter"/>
</dbReference>
<evidence type="ECO:0000256" key="5">
    <source>
        <dbReference type="ARBA" id="ARBA00022882"/>
    </source>
</evidence>
<dbReference type="GO" id="GO:0034765">
    <property type="term" value="P:regulation of monoatomic ion transmembrane transport"/>
    <property type="evidence" value="ECO:0007669"/>
    <property type="project" value="TreeGrafter"/>
</dbReference>
<evidence type="ECO:0000256" key="12">
    <source>
        <dbReference type="SAM" id="Phobius"/>
    </source>
</evidence>
<keyword evidence="5 11" id="KW-0851">Voltage-gated channel</keyword>
<keyword evidence="2 11" id="KW-0813">Transport</keyword>
<feature type="domain" description="Potassium channel inwardly rectifying transmembrane" evidence="13">
    <location>
        <begin position="3"/>
        <end position="71"/>
    </location>
</feature>
<dbReference type="GO" id="GO:0005886">
    <property type="term" value="C:plasma membrane"/>
    <property type="evidence" value="ECO:0007669"/>
    <property type="project" value="TreeGrafter"/>
</dbReference>
<keyword evidence="6 11" id="KW-0630">Potassium</keyword>
<protein>
    <submittedName>
        <fullName evidence="15">Uncharacterized protein</fullName>
    </submittedName>
</protein>
<reference evidence="15" key="1">
    <citation type="journal article" date="2023" name="Insect Mol. Biol.">
        <title>Genome sequencing provides insights into the evolution of gene families encoding plant cell wall-degrading enzymes in longhorned beetles.</title>
        <authorList>
            <person name="Shin N.R."/>
            <person name="Okamura Y."/>
            <person name="Kirsch R."/>
            <person name="Pauchet Y."/>
        </authorList>
    </citation>
    <scope>NUCLEOTIDE SEQUENCE</scope>
    <source>
        <strain evidence="15">RBIC_L_NR</strain>
    </source>
</reference>
<evidence type="ECO:0000259" key="13">
    <source>
        <dbReference type="Pfam" id="PF01007"/>
    </source>
</evidence>
<keyword evidence="10 11" id="KW-0407">Ion channel</keyword>
<dbReference type="SUPFAM" id="SSF81324">
    <property type="entry name" value="Voltage-gated potassium channels"/>
    <property type="match status" value="1"/>
</dbReference>
<dbReference type="InterPro" id="IPR041647">
    <property type="entry name" value="IRK_C"/>
</dbReference>
<dbReference type="Gene3D" id="2.60.40.1400">
    <property type="entry name" value="G protein-activated inward rectifier potassium channel 1"/>
    <property type="match status" value="1"/>
</dbReference>
<evidence type="ECO:0000256" key="3">
    <source>
        <dbReference type="ARBA" id="ARBA00022538"/>
    </source>
</evidence>
<keyword evidence="9 12" id="KW-0472">Membrane</keyword>
<comment type="similarity">
    <text evidence="11">Belongs to the inward rectifier-type potassium channel (TC 1.A.2.1) family.</text>
</comment>
<organism evidence="15 16">
    <name type="scientific">Rhamnusium bicolor</name>
    <dbReference type="NCBI Taxonomy" id="1586634"/>
    <lineage>
        <taxon>Eukaryota</taxon>
        <taxon>Metazoa</taxon>
        <taxon>Ecdysozoa</taxon>
        <taxon>Arthropoda</taxon>
        <taxon>Hexapoda</taxon>
        <taxon>Insecta</taxon>
        <taxon>Pterygota</taxon>
        <taxon>Neoptera</taxon>
        <taxon>Endopterygota</taxon>
        <taxon>Coleoptera</taxon>
        <taxon>Polyphaga</taxon>
        <taxon>Cucujiformia</taxon>
        <taxon>Chrysomeloidea</taxon>
        <taxon>Cerambycidae</taxon>
        <taxon>Lepturinae</taxon>
        <taxon>Rhagiini</taxon>
        <taxon>Rhamnusium</taxon>
    </lineage>
</organism>
<dbReference type="SUPFAM" id="SSF81296">
    <property type="entry name" value="E set domains"/>
    <property type="match status" value="1"/>
</dbReference>
<feature type="domain" description="Inward rectifier potassium channel C-terminal" evidence="14">
    <location>
        <begin position="78"/>
        <end position="109"/>
    </location>
</feature>
<dbReference type="Pfam" id="PF01007">
    <property type="entry name" value="IRK"/>
    <property type="match status" value="1"/>
</dbReference>
<evidence type="ECO:0000313" key="15">
    <source>
        <dbReference type="EMBL" id="KAJ8969260.1"/>
    </source>
</evidence>
<feature type="transmembrane region" description="Helical" evidence="12">
    <location>
        <begin position="42"/>
        <end position="66"/>
    </location>
</feature>
<evidence type="ECO:0000256" key="8">
    <source>
        <dbReference type="ARBA" id="ARBA00023065"/>
    </source>
</evidence>
<keyword evidence="4 11" id="KW-0812">Transmembrane</keyword>
<comment type="subcellular location">
    <subcellularLocation>
        <location evidence="1 11">Membrane</location>
        <topology evidence="1 11">Multi-pass membrane protein</topology>
    </subcellularLocation>
</comment>
<dbReference type="Pfam" id="PF17655">
    <property type="entry name" value="IRK_C"/>
    <property type="match status" value="1"/>
</dbReference>
<evidence type="ECO:0000256" key="10">
    <source>
        <dbReference type="ARBA" id="ARBA00023303"/>
    </source>
</evidence>